<sequence>MPYSRHPSDSRAAQRRSLQQRNGESTKTRPLRILSPPPHLPRASSTRNTGGCCANSVIELIIPSGCLCTREAHLVDRGRLRPCMTAVVALTAQPDLDADFTTVHSASSRNRQPSTPPFHPVIYPHQHLPYVQEETLAPLGASSEGMEHRVKQAQLGLRHRQHRTPTPLDARAVHLTTVGSDTRAKHRDGRRRSPHLRCTHAATPWMGRTGNAHCRASLEGAEYRVKQAQLGHRHRLRCRRAHLPY</sequence>
<gene>
    <name evidence="2" type="ORF">SCP_1403850</name>
</gene>
<dbReference type="EMBL" id="BFAD01000014">
    <property type="protein sequence ID" value="GBE88977.1"/>
    <property type="molecule type" value="Genomic_DNA"/>
</dbReference>
<name>A0A401H3H3_9APHY</name>
<keyword evidence="3" id="KW-1185">Reference proteome</keyword>
<evidence type="ECO:0000256" key="1">
    <source>
        <dbReference type="SAM" id="MobiDB-lite"/>
    </source>
</evidence>
<comment type="caution">
    <text evidence="2">The sequence shown here is derived from an EMBL/GenBank/DDBJ whole genome shotgun (WGS) entry which is preliminary data.</text>
</comment>
<proteinExistence type="predicted"/>
<evidence type="ECO:0000313" key="2">
    <source>
        <dbReference type="EMBL" id="GBE88977.1"/>
    </source>
</evidence>
<reference evidence="2 3" key="1">
    <citation type="journal article" date="2018" name="Sci. Rep.">
        <title>Genome sequence of the cauliflower mushroom Sparassis crispa (Hanabiratake) and its association with beneficial usage.</title>
        <authorList>
            <person name="Kiyama R."/>
            <person name="Furutani Y."/>
            <person name="Kawaguchi K."/>
            <person name="Nakanishi T."/>
        </authorList>
    </citation>
    <scope>NUCLEOTIDE SEQUENCE [LARGE SCALE GENOMIC DNA]</scope>
</reference>
<dbReference type="Proteomes" id="UP000287166">
    <property type="component" value="Unassembled WGS sequence"/>
</dbReference>
<protein>
    <submittedName>
        <fullName evidence="2">Uncharacterized protein</fullName>
    </submittedName>
</protein>
<organism evidence="2 3">
    <name type="scientific">Sparassis crispa</name>
    <dbReference type="NCBI Taxonomy" id="139825"/>
    <lineage>
        <taxon>Eukaryota</taxon>
        <taxon>Fungi</taxon>
        <taxon>Dikarya</taxon>
        <taxon>Basidiomycota</taxon>
        <taxon>Agaricomycotina</taxon>
        <taxon>Agaricomycetes</taxon>
        <taxon>Polyporales</taxon>
        <taxon>Sparassidaceae</taxon>
        <taxon>Sparassis</taxon>
    </lineage>
</organism>
<feature type="region of interest" description="Disordered" evidence="1">
    <location>
        <begin position="1"/>
        <end position="48"/>
    </location>
</feature>
<dbReference type="GeneID" id="38785894"/>
<accession>A0A401H3H3</accession>
<dbReference type="AlphaFoldDB" id="A0A401H3H3"/>
<dbReference type="InParanoid" id="A0A401H3H3"/>
<dbReference type="RefSeq" id="XP_027619890.1">
    <property type="nucleotide sequence ID" value="XM_027764089.1"/>
</dbReference>
<evidence type="ECO:0000313" key="3">
    <source>
        <dbReference type="Proteomes" id="UP000287166"/>
    </source>
</evidence>